<dbReference type="SUPFAM" id="SSF81321">
    <property type="entry name" value="Family A G protein-coupled receptor-like"/>
    <property type="match status" value="1"/>
</dbReference>
<dbReference type="SMART" id="SM01021">
    <property type="entry name" value="Bac_rhodopsin"/>
    <property type="match status" value="1"/>
</dbReference>
<comment type="similarity">
    <text evidence="2">Belongs to the archaeal/bacterial/fungal opsin family.</text>
</comment>
<comment type="subcellular location">
    <subcellularLocation>
        <location evidence="1">Membrane</location>
        <topology evidence="1">Multi-pass membrane protein</topology>
    </subcellularLocation>
</comment>
<evidence type="ECO:0000256" key="10">
    <source>
        <dbReference type="ARBA" id="ARBA00023170"/>
    </source>
</evidence>
<keyword evidence="13" id="KW-1185">Reference proteome</keyword>
<dbReference type="Gene3D" id="1.20.1070.10">
    <property type="entry name" value="Rhodopsin 7-helix transmembrane proteins"/>
    <property type="match status" value="1"/>
</dbReference>
<feature type="transmembrane region" description="Helical" evidence="11">
    <location>
        <begin position="34"/>
        <end position="52"/>
    </location>
</feature>
<dbReference type="PANTHER" id="PTHR28286">
    <property type="match status" value="1"/>
</dbReference>
<keyword evidence="8" id="KW-0157">Chromophore</keyword>
<keyword evidence="7 11" id="KW-1133">Transmembrane helix</keyword>
<dbReference type="InterPro" id="IPR001425">
    <property type="entry name" value="Arc/bac/fun_rhodopsins"/>
</dbReference>
<evidence type="ECO:0000256" key="11">
    <source>
        <dbReference type="SAM" id="Phobius"/>
    </source>
</evidence>
<accession>A0ABV0KNY1</accession>
<protein>
    <submittedName>
        <fullName evidence="12">Bacteriorhodopsin</fullName>
    </submittedName>
</protein>
<organism evidence="12 13">
    <name type="scientific">Stenomitos frigidus AS-A4</name>
    <dbReference type="NCBI Taxonomy" id="2933935"/>
    <lineage>
        <taxon>Bacteria</taxon>
        <taxon>Bacillati</taxon>
        <taxon>Cyanobacteriota</taxon>
        <taxon>Cyanophyceae</taxon>
        <taxon>Leptolyngbyales</taxon>
        <taxon>Leptolyngbyaceae</taxon>
        <taxon>Stenomitos</taxon>
    </lineage>
</organism>
<evidence type="ECO:0000256" key="9">
    <source>
        <dbReference type="ARBA" id="ARBA00023136"/>
    </source>
</evidence>
<evidence type="ECO:0000313" key="13">
    <source>
        <dbReference type="Proteomes" id="UP001476950"/>
    </source>
</evidence>
<feature type="transmembrane region" description="Helical" evidence="11">
    <location>
        <begin position="162"/>
        <end position="180"/>
    </location>
</feature>
<dbReference type="RefSeq" id="WP_190452926.1">
    <property type="nucleotide sequence ID" value="NZ_JAMPLM010000023.1"/>
</dbReference>
<dbReference type="EMBL" id="JAMPLM010000023">
    <property type="protein sequence ID" value="MEP1060890.1"/>
    <property type="molecule type" value="Genomic_DNA"/>
</dbReference>
<evidence type="ECO:0000256" key="6">
    <source>
        <dbReference type="ARBA" id="ARBA00022925"/>
    </source>
</evidence>
<dbReference type="Proteomes" id="UP001476950">
    <property type="component" value="Unassembled WGS sequence"/>
</dbReference>
<dbReference type="PANTHER" id="PTHR28286:SF2">
    <property type="entry name" value="BACTERIORHODOPSIN _OPSIN, NOPA (EUROFUNG)"/>
    <property type="match status" value="1"/>
</dbReference>
<name>A0ABV0KNY1_9CYAN</name>
<evidence type="ECO:0000256" key="4">
    <source>
        <dbReference type="ARBA" id="ARBA00022606"/>
    </source>
</evidence>
<evidence type="ECO:0000256" key="5">
    <source>
        <dbReference type="ARBA" id="ARBA00022692"/>
    </source>
</evidence>
<evidence type="ECO:0000256" key="7">
    <source>
        <dbReference type="ARBA" id="ARBA00022989"/>
    </source>
</evidence>
<evidence type="ECO:0000256" key="3">
    <source>
        <dbReference type="ARBA" id="ARBA00022543"/>
    </source>
</evidence>
<feature type="transmembrane region" description="Helical" evidence="11">
    <location>
        <begin position="72"/>
        <end position="89"/>
    </location>
</feature>
<feature type="transmembrane region" description="Helical" evidence="11">
    <location>
        <begin position="6"/>
        <end position="22"/>
    </location>
</feature>
<keyword evidence="9 11" id="KW-0472">Membrane</keyword>
<keyword evidence="3" id="KW-0600">Photoreceptor protein</keyword>
<dbReference type="Pfam" id="PF01036">
    <property type="entry name" value="Bac_rhodopsin"/>
    <property type="match status" value="1"/>
</dbReference>
<feature type="transmembrane region" description="Helical" evidence="11">
    <location>
        <begin position="96"/>
        <end position="117"/>
    </location>
</feature>
<keyword evidence="10" id="KW-0675">Receptor</keyword>
<dbReference type="PRINTS" id="PR00251">
    <property type="entry name" value="BACTRLOPSIN"/>
</dbReference>
<feature type="transmembrane region" description="Helical" evidence="11">
    <location>
        <begin position="123"/>
        <end position="141"/>
    </location>
</feature>
<gene>
    <name evidence="12" type="ORF">NDI38_20875</name>
</gene>
<evidence type="ECO:0000256" key="1">
    <source>
        <dbReference type="ARBA" id="ARBA00004141"/>
    </source>
</evidence>
<evidence type="ECO:0000256" key="8">
    <source>
        <dbReference type="ARBA" id="ARBA00022991"/>
    </source>
</evidence>
<keyword evidence="4" id="KW-0716">Sensory transduction</keyword>
<sequence>MTQVWLWLGCISMTVGSIFFGFGADRAKGKSWQIVYCLNFFICAIAASLYLAMIFKQGFTYIGDRPAYLTRYLTWTFSTPLTLILLSYLGRTSIVIAASMIGADVYMIVTGFVATISSKPISNVWYIVSCGAYAGLVYLLLKYYRQQAEQHYPRSKKTFKRLLTVHIAIWTAYPIVWILASTGFNVIGSVAESACYTILDVAAKVGFGFLALNSLQQLEQAEDVTQYQQERALT</sequence>
<comment type="caution">
    <text evidence="12">The sequence shown here is derived from an EMBL/GenBank/DDBJ whole genome shotgun (WGS) entry which is preliminary data.</text>
</comment>
<evidence type="ECO:0000256" key="2">
    <source>
        <dbReference type="ARBA" id="ARBA00008130"/>
    </source>
</evidence>
<reference evidence="12 13" key="1">
    <citation type="submission" date="2022-04" db="EMBL/GenBank/DDBJ databases">
        <title>Positive selection, recombination, and allopatry shape intraspecific diversity of widespread and dominant cyanobacteria.</title>
        <authorList>
            <person name="Wei J."/>
            <person name="Shu W."/>
            <person name="Hu C."/>
        </authorList>
    </citation>
    <scope>NUCLEOTIDE SEQUENCE [LARGE SCALE GENOMIC DNA]</scope>
    <source>
        <strain evidence="12 13">AS-A4</strain>
    </source>
</reference>
<proteinExistence type="inferred from homology"/>
<evidence type="ECO:0000313" key="12">
    <source>
        <dbReference type="EMBL" id="MEP1060890.1"/>
    </source>
</evidence>
<keyword evidence="5 11" id="KW-0812">Transmembrane</keyword>
<keyword evidence="6" id="KW-0681">Retinal protein</keyword>